<reference evidence="2 3" key="1">
    <citation type="submission" date="2018-04" db="EMBL/GenBank/DDBJ databases">
        <title>Genomic Encyclopedia of Type Strains, Phase IV (KMG-IV): sequencing the most valuable type-strain genomes for metagenomic binning, comparative biology and taxonomic classification.</title>
        <authorList>
            <person name="Goeker M."/>
        </authorList>
    </citation>
    <scope>NUCLEOTIDE SEQUENCE [LARGE SCALE GENOMIC DNA]</scope>
    <source>
        <strain evidence="2 3">DSM 14823</strain>
    </source>
</reference>
<dbReference type="OrthoDB" id="9813285at2"/>
<evidence type="ECO:0000259" key="1">
    <source>
        <dbReference type="PROSITE" id="PS50994"/>
    </source>
</evidence>
<dbReference type="AlphaFoldDB" id="A0A2U1AUK0"/>
<comment type="caution">
    <text evidence="2">The sequence shown here is derived from an EMBL/GenBank/DDBJ whole genome shotgun (WGS) entry which is preliminary data.</text>
</comment>
<protein>
    <submittedName>
        <fullName evidence="2">Integrase-like protein</fullName>
    </submittedName>
</protein>
<name>A0A2U1AUK0_9BACT</name>
<feature type="domain" description="Integrase catalytic" evidence="1">
    <location>
        <begin position="173"/>
        <end position="359"/>
    </location>
</feature>
<dbReference type="InterPro" id="IPR036397">
    <property type="entry name" value="RNaseH_sf"/>
</dbReference>
<sequence>MTKRSNSKLRKNPYASLHRKLIEFTENAELDEELTLRNEYLHMENMILRGMYFKRKDRLKLTEAEKQELAVPAAKMRGRSKVKVSLLSPAQIIRFSKKASGKKYVSLFPKKRSAPRISTVYKGDILRSIVEEHPRWTKHEVWEEMQKYFPDIPAFQVYDLLYDIGHWDAKKIVRGLPWKDFLKRFEKVTWAGDFFSTDVWTDYGQWTYFTLFFIHLETQRVFLAGTTRHCTSQWIINTIKWWTDGESPFGPDARFLIRDRDTRYTAEVDWYFAQVGLMPKIISPGAPVMNFHAEQFVRKIKHECLSHCLFLSGDALRNVLDMYVKYYNTQRPNTRFNGGCILEDETHWQTEGEIRQITTLPGLLNYYYRSK</sequence>
<dbReference type="GeneID" id="78295788"/>
<accession>A0A2U1AUK0</accession>
<evidence type="ECO:0000313" key="3">
    <source>
        <dbReference type="Proteomes" id="UP000245959"/>
    </source>
</evidence>
<gene>
    <name evidence="2" type="ORF">C8D82_11874</name>
</gene>
<dbReference type="RefSeq" id="WP_116884493.1">
    <property type="nucleotide sequence ID" value="NZ_CABMMC010000106.1"/>
</dbReference>
<dbReference type="InterPro" id="IPR012337">
    <property type="entry name" value="RNaseH-like_sf"/>
</dbReference>
<dbReference type="GO" id="GO:0003676">
    <property type="term" value="F:nucleic acid binding"/>
    <property type="evidence" value="ECO:0007669"/>
    <property type="project" value="InterPro"/>
</dbReference>
<organism evidence="2 3">
    <name type="scientific">Victivallis vadensis</name>
    <dbReference type="NCBI Taxonomy" id="172901"/>
    <lineage>
        <taxon>Bacteria</taxon>
        <taxon>Pseudomonadati</taxon>
        <taxon>Lentisphaerota</taxon>
        <taxon>Lentisphaeria</taxon>
        <taxon>Victivallales</taxon>
        <taxon>Victivallaceae</taxon>
        <taxon>Victivallis</taxon>
    </lineage>
</organism>
<dbReference type="Gene3D" id="3.30.420.10">
    <property type="entry name" value="Ribonuclease H-like superfamily/Ribonuclease H"/>
    <property type="match status" value="1"/>
</dbReference>
<dbReference type="EMBL" id="QEKH01000018">
    <property type="protein sequence ID" value="PVY40073.1"/>
    <property type="molecule type" value="Genomic_DNA"/>
</dbReference>
<dbReference type="Proteomes" id="UP000245959">
    <property type="component" value="Unassembled WGS sequence"/>
</dbReference>
<dbReference type="SUPFAM" id="SSF53098">
    <property type="entry name" value="Ribonuclease H-like"/>
    <property type="match status" value="1"/>
</dbReference>
<dbReference type="InterPro" id="IPR001584">
    <property type="entry name" value="Integrase_cat-core"/>
</dbReference>
<proteinExistence type="predicted"/>
<keyword evidence="3" id="KW-1185">Reference proteome</keyword>
<dbReference type="Pfam" id="PF13683">
    <property type="entry name" value="rve_3"/>
    <property type="match status" value="1"/>
</dbReference>
<dbReference type="GO" id="GO:0015074">
    <property type="term" value="P:DNA integration"/>
    <property type="evidence" value="ECO:0007669"/>
    <property type="project" value="InterPro"/>
</dbReference>
<dbReference type="PROSITE" id="PS50994">
    <property type="entry name" value="INTEGRASE"/>
    <property type="match status" value="1"/>
</dbReference>
<evidence type="ECO:0000313" key="2">
    <source>
        <dbReference type="EMBL" id="PVY40073.1"/>
    </source>
</evidence>